<protein>
    <submittedName>
        <fullName evidence="1">Uncharacterized protein</fullName>
    </submittedName>
</protein>
<evidence type="ECO:0000313" key="2">
    <source>
        <dbReference type="Proteomes" id="UP000595437"/>
    </source>
</evidence>
<organism evidence="1 2">
    <name type="scientific">Caligus rogercresseyi</name>
    <name type="common">Sea louse</name>
    <dbReference type="NCBI Taxonomy" id="217165"/>
    <lineage>
        <taxon>Eukaryota</taxon>
        <taxon>Metazoa</taxon>
        <taxon>Ecdysozoa</taxon>
        <taxon>Arthropoda</taxon>
        <taxon>Crustacea</taxon>
        <taxon>Multicrustacea</taxon>
        <taxon>Hexanauplia</taxon>
        <taxon>Copepoda</taxon>
        <taxon>Siphonostomatoida</taxon>
        <taxon>Caligidae</taxon>
        <taxon>Caligus</taxon>
    </lineage>
</organism>
<accession>A0A7T8KBN6</accession>
<proteinExistence type="predicted"/>
<reference evidence="2" key="1">
    <citation type="submission" date="2021-01" db="EMBL/GenBank/DDBJ databases">
        <title>Caligus Genome Assembly.</title>
        <authorList>
            <person name="Gallardo-Escarate C."/>
        </authorList>
    </citation>
    <scope>NUCLEOTIDE SEQUENCE [LARGE SCALE GENOMIC DNA]</scope>
</reference>
<gene>
    <name evidence="1" type="ORF">FKW44_005232</name>
</gene>
<keyword evidence="2" id="KW-1185">Reference proteome</keyword>
<dbReference type="Proteomes" id="UP000595437">
    <property type="component" value="Chromosome 3"/>
</dbReference>
<sequence>MAVDSAIVLGNSISLDLGSEENVRAPQRSLESSVVELGRHRLSDEQNLILEHGGPASCKPDTYMYT</sequence>
<dbReference type="EMBL" id="CP045892">
    <property type="protein sequence ID" value="QQP52934.1"/>
    <property type="molecule type" value="Genomic_DNA"/>
</dbReference>
<name>A0A7T8KBN6_CALRO</name>
<dbReference type="AlphaFoldDB" id="A0A7T8KBN6"/>
<evidence type="ECO:0000313" key="1">
    <source>
        <dbReference type="EMBL" id="QQP52934.1"/>
    </source>
</evidence>